<sequence>MQPGLKQLFLRTNGLISIKPKIRITDNYTLSLVYSPGVGHICQVIQKNPDLLYDLTITGNSIALLSDGSRSQIKKASWMIPNLEAISALYKAFYDIDAYPVILDKGIMNGSDDYILLIDNLSTTYKTIVLVDIEEKLTQELLQKLESVQIDCTVVISNTHSLNDQLKDAALIKSILDSRAILKPSQIELIRQKVKGLDFSQLPSYLTATLSSTYAVSLNEIHRNKYFHHTVQNVTPSQLVSKLNDLYLYGEIAYYKRWTSKQFLQNNDINKNSLELHKRFNGVITIALKFNPRSLEDLYRIYELSYRNNDILEIQKLFEADPRKIREITIKKNYAAIVTNGTAILGLGNIGPSAGSPVMEGKSVLFNALGGIDLMPICFKEKDPHKLVQLIRYIAPIFSAINLEDLRAPDCFPIEEEAIHNIHIPLMHDDQHGTAVVSLAALINYLKLTKKNVKDLKLVINGAGAAGVAICKLLYGHGIQDILICDTEGIIYEGRPKNMNSFKNDLAKFTNQNKITGKLIDAVKGRDLFVGVSSAGALTQDMIRTMNKDPFILALANPIPEIMPDEAQQAGAFIIATGRSDFNNQVNNSLAFPGIFRGAIDTKAKEINLQMKIAAAYAIANSIKDNELSPIKILPGALTAEIPANVAKAVAIAAMETGVAQVKVDPEEVFDNARKLIMEGNIPSL</sequence>
<dbReference type="SMART" id="SM01274">
    <property type="entry name" value="malic"/>
    <property type="match status" value="2"/>
</dbReference>
<dbReference type="SMART" id="SM00919">
    <property type="entry name" value="Malic_M"/>
    <property type="match status" value="1"/>
</dbReference>
<gene>
    <name evidence="8" type="ORF">PSON_ATCC_30995.1.T1750074</name>
</gene>
<dbReference type="InterPro" id="IPR015884">
    <property type="entry name" value="Malic_enzyme_CS"/>
</dbReference>
<evidence type="ECO:0000256" key="3">
    <source>
        <dbReference type="ARBA" id="ARBA00022723"/>
    </source>
</evidence>
<dbReference type="PROSITE" id="PS00331">
    <property type="entry name" value="MALIC_ENZYMES"/>
    <property type="match status" value="1"/>
</dbReference>
<keyword evidence="3 5" id="KW-0479">Metal-binding</keyword>
<keyword evidence="9" id="KW-1185">Reference proteome</keyword>
<organism evidence="8 9">
    <name type="scientific">Paramecium sonneborni</name>
    <dbReference type="NCBI Taxonomy" id="65129"/>
    <lineage>
        <taxon>Eukaryota</taxon>
        <taxon>Sar</taxon>
        <taxon>Alveolata</taxon>
        <taxon>Ciliophora</taxon>
        <taxon>Intramacronucleata</taxon>
        <taxon>Oligohymenophorea</taxon>
        <taxon>Peniculida</taxon>
        <taxon>Parameciidae</taxon>
        <taxon>Paramecium</taxon>
    </lineage>
</organism>
<evidence type="ECO:0000259" key="6">
    <source>
        <dbReference type="SMART" id="SM00919"/>
    </source>
</evidence>
<evidence type="ECO:0000256" key="1">
    <source>
        <dbReference type="ARBA" id="ARBA00001936"/>
    </source>
</evidence>
<evidence type="ECO:0000256" key="4">
    <source>
        <dbReference type="ARBA" id="ARBA00023002"/>
    </source>
</evidence>
<evidence type="ECO:0000313" key="9">
    <source>
        <dbReference type="Proteomes" id="UP000692954"/>
    </source>
</evidence>
<comment type="cofactor">
    <cofactor evidence="1">
        <name>Mn(2+)</name>
        <dbReference type="ChEBI" id="CHEBI:29035"/>
    </cofactor>
</comment>
<accession>A0A8S1RJU0</accession>
<dbReference type="GO" id="GO:0016616">
    <property type="term" value="F:oxidoreductase activity, acting on the CH-OH group of donors, NAD or NADP as acceptor"/>
    <property type="evidence" value="ECO:0007669"/>
    <property type="project" value="InterPro"/>
</dbReference>
<dbReference type="GO" id="GO:0051287">
    <property type="term" value="F:NAD binding"/>
    <property type="evidence" value="ECO:0007669"/>
    <property type="project" value="InterPro"/>
</dbReference>
<dbReference type="CDD" id="cd05311">
    <property type="entry name" value="NAD_bind_2_malic_enz"/>
    <property type="match status" value="1"/>
</dbReference>
<dbReference type="InterPro" id="IPR051674">
    <property type="entry name" value="Malate_Decarboxylase"/>
</dbReference>
<dbReference type="EMBL" id="CAJJDN010000175">
    <property type="protein sequence ID" value="CAD8127350.1"/>
    <property type="molecule type" value="Genomic_DNA"/>
</dbReference>
<dbReference type="GO" id="GO:0046872">
    <property type="term" value="F:metal ion binding"/>
    <property type="evidence" value="ECO:0007669"/>
    <property type="project" value="UniProtKB-KW"/>
</dbReference>
<proteinExistence type="inferred from homology"/>
<dbReference type="Proteomes" id="UP000692954">
    <property type="component" value="Unassembled WGS sequence"/>
</dbReference>
<dbReference type="Pfam" id="PF03949">
    <property type="entry name" value="Malic_M"/>
    <property type="match status" value="1"/>
</dbReference>
<comment type="similarity">
    <text evidence="5">Belongs to the malic enzymes family.</text>
</comment>
<keyword evidence="4 5" id="KW-0560">Oxidoreductase</keyword>
<evidence type="ECO:0000256" key="5">
    <source>
        <dbReference type="RuleBase" id="RU003426"/>
    </source>
</evidence>
<reference evidence="8" key="1">
    <citation type="submission" date="2021-01" db="EMBL/GenBank/DDBJ databases">
        <authorList>
            <consortium name="Genoscope - CEA"/>
            <person name="William W."/>
        </authorList>
    </citation>
    <scope>NUCLEOTIDE SEQUENCE</scope>
</reference>
<comment type="caution">
    <text evidence="8">The sequence shown here is derived from an EMBL/GenBank/DDBJ whole genome shotgun (WGS) entry which is preliminary data.</text>
</comment>
<evidence type="ECO:0000259" key="7">
    <source>
        <dbReference type="SMART" id="SM01274"/>
    </source>
</evidence>
<evidence type="ECO:0000313" key="8">
    <source>
        <dbReference type="EMBL" id="CAD8127350.1"/>
    </source>
</evidence>
<dbReference type="PANTHER" id="PTHR43237">
    <property type="entry name" value="NADP-DEPENDENT MALIC ENZYME"/>
    <property type="match status" value="1"/>
</dbReference>
<dbReference type="InterPro" id="IPR012301">
    <property type="entry name" value="Malic_N_dom"/>
</dbReference>
<dbReference type="InterPro" id="IPR045213">
    <property type="entry name" value="Malic_NAD-bd_bact_type"/>
</dbReference>
<dbReference type="GO" id="GO:0004470">
    <property type="term" value="F:malic enzyme activity"/>
    <property type="evidence" value="ECO:0007669"/>
    <property type="project" value="InterPro"/>
</dbReference>
<name>A0A8S1RJU0_9CILI</name>
<protein>
    <recommendedName>
        <fullName evidence="5">Malic enzyme</fullName>
    </recommendedName>
</protein>
<dbReference type="PANTHER" id="PTHR43237:SF4">
    <property type="entry name" value="NADP-DEPENDENT MALIC ENZYME"/>
    <property type="match status" value="1"/>
</dbReference>
<dbReference type="InterPro" id="IPR012302">
    <property type="entry name" value="Malic_NAD-bd"/>
</dbReference>
<evidence type="ECO:0000256" key="2">
    <source>
        <dbReference type="ARBA" id="ARBA00001946"/>
    </source>
</evidence>
<dbReference type="FunFam" id="3.40.50.720:FF:000095">
    <property type="entry name" value="NADP-dependent malic enzyme"/>
    <property type="match status" value="1"/>
</dbReference>
<feature type="domain" description="Malic enzyme NAD-binding" evidence="6">
    <location>
        <begin position="431"/>
        <end position="655"/>
    </location>
</feature>
<feature type="domain" description="Malic enzyme N-terminal" evidence="7">
    <location>
        <begin position="13"/>
        <end position="146"/>
    </location>
</feature>
<dbReference type="Pfam" id="PF00390">
    <property type="entry name" value="malic"/>
    <property type="match status" value="1"/>
</dbReference>
<comment type="cofactor">
    <cofactor evidence="2">
        <name>Mg(2+)</name>
        <dbReference type="ChEBI" id="CHEBI:18420"/>
    </cofactor>
</comment>
<dbReference type="AlphaFoldDB" id="A0A8S1RJU0"/>
<dbReference type="OrthoDB" id="25140at2759"/>
<feature type="domain" description="Malic enzyme N-terminal" evidence="7">
    <location>
        <begin position="281"/>
        <end position="419"/>
    </location>
</feature>